<keyword evidence="2" id="KW-1133">Transmembrane helix</keyword>
<keyword evidence="2" id="KW-0472">Membrane</keyword>
<dbReference type="RefSeq" id="WP_285967699.1">
    <property type="nucleotide sequence ID" value="NZ_CP127294.1"/>
</dbReference>
<evidence type="ECO:0000313" key="4">
    <source>
        <dbReference type="Proteomes" id="UP001236014"/>
    </source>
</evidence>
<keyword evidence="2" id="KW-0812">Transmembrane</keyword>
<feature type="transmembrane region" description="Helical" evidence="2">
    <location>
        <begin position="26"/>
        <end position="48"/>
    </location>
</feature>
<evidence type="ECO:0000313" key="3">
    <source>
        <dbReference type="EMBL" id="WIX76953.1"/>
    </source>
</evidence>
<name>A0A9Y2IEB8_9PSEU</name>
<keyword evidence="4" id="KW-1185">Reference proteome</keyword>
<evidence type="ECO:0000256" key="2">
    <source>
        <dbReference type="SAM" id="Phobius"/>
    </source>
</evidence>
<sequence length="114" mass="11870">MTEEAPVLAEVPIVVTPERPSRPVSLVAVAAAVGLVIGAAGVGVPWLLTTHGTGVTRGLPLTAPDTLGGVDKADVQPVKLKDDFAHRQFAQRNATNDHENTTRVSAASEDDLAR</sequence>
<feature type="region of interest" description="Disordered" evidence="1">
    <location>
        <begin position="89"/>
        <end position="114"/>
    </location>
</feature>
<proteinExistence type="predicted"/>
<dbReference type="KEGG" id="acab:QRX50_36870"/>
<reference evidence="3 4" key="1">
    <citation type="submission" date="2023-06" db="EMBL/GenBank/DDBJ databases">
        <authorList>
            <person name="Oyuntsetseg B."/>
            <person name="Kim S.B."/>
        </authorList>
    </citation>
    <scope>NUCLEOTIDE SEQUENCE [LARGE SCALE GENOMIC DNA]</scope>
    <source>
        <strain evidence="3 4">2-15</strain>
    </source>
</reference>
<dbReference type="EMBL" id="CP127294">
    <property type="protein sequence ID" value="WIX76953.1"/>
    <property type="molecule type" value="Genomic_DNA"/>
</dbReference>
<accession>A0A9Y2IEB8</accession>
<gene>
    <name evidence="3" type="ORF">QRX50_36870</name>
</gene>
<dbReference type="AlphaFoldDB" id="A0A9Y2IEB8"/>
<protein>
    <submittedName>
        <fullName evidence="3">Uncharacterized protein</fullName>
    </submittedName>
</protein>
<dbReference type="Proteomes" id="UP001236014">
    <property type="component" value="Chromosome"/>
</dbReference>
<organism evidence="3 4">
    <name type="scientific">Amycolatopsis carbonis</name>
    <dbReference type="NCBI Taxonomy" id="715471"/>
    <lineage>
        <taxon>Bacteria</taxon>
        <taxon>Bacillati</taxon>
        <taxon>Actinomycetota</taxon>
        <taxon>Actinomycetes</taxon>
        <taxon>Pseudonocardiales</taxon>
        <taxon>Pseudonocardiaceae</taxon>
        <taxon>Amycolatopsis</taxon>
    </lineage>
</organism>
<evidence type="ECO:0000256" key="1">
    <source>
        <dbReference type="SAM" id="MobiDB-lite"/>
    </source>
</evidence>